<protein>
    <submittedName>
        <fullName evidence="2">Uncharacterized protein</fullName>
    </submittedName>
</protein>
<sequence length="126" mass="14048">MIFQSRSLRRCIVAPPVAVRLMMPGSSRQCNARGIFVQEDEPEERMLRAGHLYRYHGTFGFSRGVGEVVEESKARIRLAYRILKPRLADSPARGDLQPSRRGPGGRSTGQLSGRAAEFQAVPIESH</sequence>
<dbReference type="Proteomes" id="UP000654918">
    <property type="component" value="Unassembled WGS sequence"/>
</dbReference>
<gene>
    <name evidence="2" type="ORF">CPLU01_11938</name>
</gene>
<comment type="caution">
    <text evidence="2">The sequence shown here is derived from an EMBL/GenBank/DDBJ whole genome shotgun (WGS) entry which is preliminary data.</text>
</comment>
<organism evidence="2 3">
    <name type="scientific">Colletotrichum plurivorum</name>
    <dbReference type="NCBI Taxonomy" id="2175906"/>
    <lineage>
        <taxon>Eukaryota</taxon>
        <taxon>Fungi</taxon>
        <taxon>Dikarya</taxon>
        <taxon>Ascomycota</taxon>
        <taxon>Pezizomycotina</taxon>
        <taxon>Sordariomycetes</taxon>
        <taxon>Hypocreomycetidae</taxon>
        <taxon>Glomerellales</taxon>
        <taxon>Glomerellaceae</taxon>
        <taxon>Colletotrichum</taxon>
        <taxon>Colletotrichum orchidearum species complex</taxon>
    </lineage>
</organism>
<proteinExistence type="predicted"/>
<dbReference type="EMBL" id="WIGO01000233">
    <property type="protein sequence ID" value="KAF6822568.1"/>
    <property type="molecule type" value="Genomic_DNA"/>
</dbReference>
<evidence type="ECO:0000313" key="3">
    <source>
        <dbReference type="Proteomes" id="UP000654918"/>
    </source>
</evidence>
<feature type="region of interest" description="Disordered" evidence="1">
    <location>
        <begin position="89"/>
        <end position="126"/>
    </location>
</feature>
<evidence type="ECO:0000313" key="2">
    <source>
        <dbReference type="EMBL" id="KAF6822568.1"/>
    </source>
</evidence>
<accession>A0A8H6K0R6</accession>
<evidence type="ECO:0000256" key="1">
    <source>
        <dbReference type="SAM" id="MobiDB-lite"/>
    </source>
</evidence>
<name>A0A8H6K0R6_9PEZI</name>
<dbReference type="AlphaFoldDB" id="A0A8H6K0R6"/>
<keyword evidence="3" id="KW-1185">Reference proteome</keyword>
<reference evidence="2" key="1">
    <citation type="journal article" date="2020" name="Phytopathology">
        <title>Genome Sequence Resources of Colletotrichum truncatum, C. plurivorum, C. musicola, and C. sojae: Four Species Pathogenic to Soybean (Glycine max).</title>
        <authorList>
            <person name="Rogerio F."/>
            <person name="Boufleur T.R."/>
            <person name="Ciampi-Guillardi M."/>
            <person name="Sukno S.A."/>
            <person name="Thon M.R."/>
            <person name="Massola Junior N.S."/>
            <person name="Baroncelli R."/>
        </authorList>
    </citation>
    <scope>NUCLEOTIDE SEQUENCE</scope>
    <source>
        <strain evidence="2">LFN00145</strain>
    </source>
</reference>